<feature type="domain" description="Tr-type G" evidence="2">
    <location>
        <begin position="3"/>
        <end position="196"/>
    </location>
</feature>
<dbReference type="PRINTS" id="PR00315">
    <property type="entry name" value="ELONGATNFCT"/>
</dbReference>
<dbReference type="Pfam" id="PF00009">
    <property type="entry name" value="GTP_EFTU"/>
    <property type="match status" value="1"/>
</dbReference>
<dbReference type="PROSITE" id="PS51722">
    <property type="entry name" value="G_TR_2"/>
    <property type="match status" value="1"/>
</dbReference>
<name>A0AAV7YFR6_9EUKA</name>
<reference evidence="3" key="1">
    <citation type="submission" date="2022-08" db="EMBL/GenBank/DDBJ databases">
        <title>Novel sulphate-reducing endosymbionts in the free-living metamonad Anaeramoeba.</title>
        <authorList>
            <person name="Jerlstrom-Hultqvist J."/>
            <person name="Cepicka I."/>
            <person name="Gallot-Lavallee L."/>
            <person name="Salas-Leiva D."/>
            <person name="Curtis B.A."/>
            <person name="Zahonova K."/>
            <person name="Pipaliya S."/>
            <person name="Dacks J."/>
            <person name="Roger A.J."/>
        </authorList>
    </citation>
    <scope>NUCLEOTIDE SEQUENCE</scope>
    <source>
        <strain evidence="3">Busselton2</strain>
    </source>
</reference>
<dbReference type="GO" id="GO:0001514">
    <property type="term" value="P:selenocysteine incorporation"/>
    <property type="evidence" value="ECO:0007669"/>
    <property type="project" value="TreeGrafter"/>
</dbReference>
<proteinExistence type="predicted"/>
<evidence type="ECO:0000259" key="2">
    <source>
        <dbReference type="PROSITE" id="PS51722"/>
    </source>
</evidence>
<dbReference type="PANTHER" id="PTHR43721:SF11">
    <property type="entry name" value="SELENOCYSTEINE-SPECIFIC ELONGATION FACTOR"/>
    <property type="match status" value="1"/>
</dbReference>
<evidence type="ECO:0000256" key="1">
    <source>
        <dbReference type="SAM" id="MobiDB-lite"/>
    </source>
</evidence>
<dbReference type="AlphaFoldDB" id="A0AAV7YFR6"/>
<dbReference type="CDD" id="cd04094">
    <property type="entry name" value="eSelB_III"/>
    <property type="match status" value="1"/>
</dbReference>
<accession>A0AAV7YFR6</accession>
<dbReference type="InterPro" id="IPR000795">
    <property type="entry name" value="T_Tr_GTP-bd_dom"/>
</dbReference>
<dbReference type="SUPFAM" id="SSF50447">
    <property type="entry name" value="Translation proteins"/>
    <property type="match status" value="1"/>
</dbReference>
<dbReference type="Gene3D" id="2.40.30.10">
    <property type="entry name" value="Translation factors"/>
    <property type="match status" value="1"/>
</dbReference>
<dbReference type="GO" id="GO:0003746">
    <property type="term" value="F:translation elongation factor activity"/>
    <property type="evidence" value="ECO:0007669"/>
    <property type="project" value="UniProtKB-KW"/>
</dbReference>
<dbReference type="GO" id="GO:0003924">
    <property type="term" value="F:GTPase activity"/>
    <property type="evidence" value="ECO:0007669"/>
    <property type="project" value="InterPro"/>
</dbReference>
<dbReference type="PANTHER" id="PTHR43721">
    <property type="entry name" value="ELONGATION FACTOR TU-RELATED"/>
    <property type="match status" value="1"/>
</dbReference>
<dbReference type="Pfam" id="PF21208">
    <property type="entry name" value="euk_SelB_III"/>
    <property type="match status" value="1"/>
</dbReference>
<dbReference type="Pfam" id="PF03144">
    <property type="entry name" value="GTP_EFTU_D2"/>
    <property type="match status" value="1"/>
</dbReference>
<protein>
    <submittedName>
        <fullName evidence="3">Selenocysteine-specific elongation factor</fullName>
    </submittedName>
</protein>
<dbReference type="InterPro" id="IPR050055">
    <property type="entry name" value="EF-Tu_GTPase"/>
</dbReference>
<dbReference type="InterPro" id="IPR004161">
    <property type="entry name" value="EFTu-like_2"/>
</dbReference>
<gene>
    <name evidence="3" type="ORF">M0812_24031</name>
</gene>
<dbReference type="InterPro" id="IPR049394">
    <property type="entry name" value="eEFSec_C"/>
</dbReference>
<dbReference type="EMBL" id="JANTQA010000057">
    <property type="protein sequence ID" value="KAJ3428701.1"/>
    <property type="molecule type" value="Genomic_DNA"/>
</dbReference>
<dbReference type="InterPro" id="IPR009000">
    <property type="entry name" value="Transl_B-barrel_sf"/>
</dbReference>
<dbReference type="Proteomes" id="UP001146793">
    <property type="component" value="Unassembled WGS sequence"/>
</dbReference>
<keyword evidence="3" id="KW-0648">Protein biosynthesis</keyword>
<evidence type="ECO:0000313" key="4">
    <source>
        <dbReference type="Proteomes" id="UP001146793"/>
    </source>
</evidence>
<dbReference type="SUPFAM" id="SSF52540">
    <property type="entry name" value="P-loop containing nucleoside triphosphate hydrolases"/>
    <property type="match status" value="1"/>
</dbReference>
<comment type="caution">
    <text evidence="3">The sequence shown here is derived from an EMBL/GenBank/DDBJ whole genome shotgun (WGS) entry which is preliminary data.</text>
</comment>
<feature type="region of interest" description="Disordered" evidence="1">
    <location>
        <begin position="351"/>
        <end position="379"/>
    </location>
</feature>
<keyword evidence="3" id="KW-0251">Elongation factor</keyword>
<dbReference type="CDD" id="cd03696">
    <property type="entry name" value="SelB_II"/>
    <property type="match status" value="1"/>
</dbReference>
<dbReference type="InterPro" id="IPR049393">
    <property type="entry name" value="eEFSec_III"/>
</dbReference>
<evidence type="ECO:0000313" key="3">
    <source>
        <dbReference type="EMBL" id="KAJ3428701.1"/>
    </source>
</evidence>
<dbReference type="InterPro" id="IPR027417">
    <property type="entry name" value="P-loop_NTPase"/>
</dbReference>
<dbReference type="Pfam" id="PF21131">
    <property type="entry name" value="eEFSec_4th"/>
    <property type="match status" value="1"/>
</dbReference>
<dbReference type="GO" id="GO:0005525">
    <property type="term" value="F:GTP binding"/>
    <property type="evidence" value="ECO:0007669"/>
    <property type="project" value="InterPro"/>
</dbReference>
<sequence length="553" mass="62355">MTFYNINIGILGHVDAGKTLLAKKLSTTSSTASFDKSRQSQKRKITLDLGFSQRFIPIPPQMEEICQELGFEKIQLTFVDCPGHSSLIKTIVGGSQIIDYVLMVIDANKGIQTQTSEGFILSELSTKNLLIVINKTDTIPSEKYEKRMINLKKHIRRALKPTSFHNSPIVEVSAFKDQGIDTLLEQLSATIQFPPRINLLLNKKLKESQVKPFFMNVDHCFLLRGKGTILTGTILSGIVKVGDMIEIPSKNVTKQVKSMQVFRKDVKTAREGDRVGIRIVKFDASTFERGVVCAPNSVPTFTSAIINIQKIPYFKLPIASKKIKFTVMVGHISSMASLILFQEKAINTNVKEKEKEKEKENEKGNEKENEKEKEKEKEFEDEKKKEKFDFLKEYEYVQSIEGKKKILNTYALLEFAKPITCPLGSLLIGGRFDLPSKPPMCRLSFHGKIIHTFENLNENLSSVIKIYKTKTKKGKITRIAGKRVVIVSELFNKNSDIGRYTSKVLLIGNDRNIKGVILRAFGKTGKIKVQIDSGTDNIQIGTPVFLLIKKFID</sequence>
<dbReference type="Gene3D" id="3.40.50.300">
    <property type="entry name" value="P-loop containing nucleotide triphosphate hydrolases"/>
    <property type="match status" value="1"/>
</dbReference>
<organism evidence="3 4">
    <name type="scientific">Anaeramoeba flamelloides</name>
    <dbReference type="NCBI Taxonomy" id="1746091"/>
    <lineage>
        <taxon>Eukaryota</taxon>
        <taxon>Metamonada</taxon>
        <taxon>Anaeramoebidae</taxon>
        <taxon>Anaeramoeba</taxon>
    </lineage>
</organism>
<dbReference type="FunFam" id="2.40.30.10:FF:000052">
    <property type="entry name" value="Selenocysteine-specific elongation factor EF-Sec"/>
    <property type="match status" value="1"/>
</dbReference>